<comment type="similarity">
    <text evidence="1 5">Belongs to the transferase hexapeptide repeat family.</text>
</comment>
<protein>
    <recommendedName>
        <fullName evidence="5">Acetyltransferase</fullName>
        <ecNumber evidence="5">2.3.1.-</ecNumber>
    </recommendedName>
</protein>
<evidence type="ECO:0000256" key="5">
    <source>
        <dbReference type="RuleBase" id="RU367021"/>
    </source>
</evidence>
<dbReference type="EMBL" id="QLYR01000001">
    <property type="protein sequence ID" value="RAQ30102.1"/>
    <property type="molecule type" value="Genomic_DNA"/>
</dbReference>
<dbReference type="Pfam" id="PF00132">
    <property type="entry name" value="Hexapep"/>
    <property type="match status" value="1"/>
</dbReference>
<evidence type="ECO:0000256" key="4">
    <source>
        <dbReference type="ARBA" id="ARBA00023315"/>
    </source>
</evidence>
<dbReference type="InterPro" id="IPR039369">
    <property type="entry name" value="LacA-like"/>
</dbReference>
<organism evidence="7 8">
    <name type="scientific">Hydrogeniiclostridium mannosilyticum</name>
    <dbReference type="NCBI Taxonomy" id="2764322"/>
    <lineage>
        <taxon>Bacteria</taxon>
        <taxon>Bacillati</taxon>
        <taxon>Bacillota</taxon>
        <taxon>Clostridia</taxon>
        <taxon>Eubacteriales</taxon>
        <taxon>Acutalibacteraceae</taxon>
        <taxon>Hydrogeniiclostridium</taxon>
    </lineage>
</organism>
<dbReference type="RefSeq" id="WP_112331298.1">
    <property type="nucleotide sequence ID" value="NZ_QLYR01000001.1"/>
</dbReference>
<dbReference type="EC" id="2.3.1.-" evidence="5"/>
<keyword evidence="4 5" id="KW-0012">Acyltransferase</keyword>
<name>A0A328UH63_9FIRM</name>
<evidence type="ECO:0000313" key="8">
    <source>
        <dbReference type="Proteomes" id="UP000249377"/>
    </source>
</evidence>
<dbReference type="Gene3D" id="2.160.10.10">
    <property type="entry name" value="Hexapeptide repeat proteins"/>
    <property type="match status" value="1"/>
</dbReference>
<dbReference type="PANTHER" id="PTHR43017:SF1">
    <property type="entry name" value="ACETYLTRANSFERASE YJL218W-RELATED"/>
    <property type="match status" value="1"/>
</dbReference>
<dbReference type="PANTHER" id="PTHR43017">
    <property type="entry name" value="GALACTOSIDE O-ACETYLTRANSFERASE"/>
    <property type="match status" value="1"/>
</dbReference>
<dbReference type="FunFam" id="2.160.10.10:FF:000025">
    <property type="entry name" value="Hexapeptide-repeat containing-acetyltransferase"/>
    <property type="match status" value="1"/>
</dbReference>
<keyword evidence="2 5" id="KW-0808">Transferase</keyword>
<dbReference type="InterPro" id="IPR024688">
    <property type="entry name" value="Mac_dom"/>
</dbReference>
<feature type="domain" description="Maltose/galactoside acetyltransferase" evidence="6">
    <location>
        <begin position="1"/>
        <end position="49"/>
    </location>
</feature>
<evidence type="ECO:0000259" key="6">
    <source>
        <dbReference type="SMART" id="SM01266"/>
    </source>
</evidence>
<reference evidence="7 8" key="1">
    <citation type="submission" date="2018-06" db="EMBL/GenBank/DDBJ databases">
        <title>Noncontiguous genome sequence of Ruminococcaceae bacterium ASD2818.</title>
        <authorList>
            <person name="Chaplin A.V."/>
            <person name="Sokolova S.R."/>
            <person name="Kochetkova T.O."/>
            <person name="Goltsov A.Y."/>
            <person name="Trofimov D.Y."/>
            <person name="Efimov B.A."/>
        </authorList>
    </citation>
    <scope>NUCLEOTIDE SEQUENCE [LARGE SCALE GENOMIC DNA]</scope>
    <source>
        <strain evidence="7 8">ASD2818</strain>
    </source>
</reference>
<evidence type="ECO:0000256" key="2">
    <source>
        <dbReference type="ARBA" id="ARBA00022679"/>
    </source>
</evidence>
<dbReference type="GO" id="GO:0008870">
    <property type="term" value="F:galactoside O-acetyltransferase activity"/>
    <property type="evidence" value="ECO:0007669"/>
    <property type="project" value="TreeGrafter"/>
</dbReference>
<evidence type="ECO:0000256" key="1">
    <source>
        <dbReference type="ARBA" id="ARBA00007274"/>
    </source>
</evidence>
<sequence>MLYDANYDKELETERIRCKTLCQEYNNLPIQDLDSRRKLIKRIFGKTGKTIHIEPAFWCDYGSKIEVGENFYANHGLIILDAGTVVFGDNVFIAPSCGFHTSGHPLDFVRRNQGLEYAYPIIVGNNVWFGAGVQVMPGVTIGDNTIIGAGSIVTKDIPSDVIAVGNPCRVMRKITAEDKNNLYQRRY</sequence>
<dbReference type="Proteomes" id="UP000249377">
    <property type="component" value="Unassembled WGS sequence"/>
</dbReference>
<proteinExistence type="inferred from homology"/>
<evidence type="ECO:0000313" key="7">
    <source>
        <dbReference type="EMBL" id="RAQ30102.1"/>
    </source>
</evidence>
<keyword evidence="3" id="KW-0677">Repeat</keyword>
<accession>A0A328UH63</accession>
<dbReference type="SUPFAM" id="SSF51161">
    <property type="entry name" value="Trimeric LpxA-like enzymes"/>
    <property type="match status" value="1"/>
</dbReference>
<dbReference type="InterPro" id="IPR001451">
    <property type="entry name" value="Hexapep"/>
</dbReference>
<dbReference type="InterPro" id="IPR011004">
    <property type="entry name" value="Trimer_LpxA-like_sf"/>
</dbReference>
<evidence type="ECO:0000256" key="3">
    <source>
        <dbReference type="ARBA" id="ARBA00022737"/>
    </source>
</evidence>
<dbReference type="AlphaFoldDB" id="A0A328UH63"/>
<dbReference type="Pfam" id="PF12464">
    <property type="entry name" value="Mac"/>
    <property type="match status" value="1"/>
</dbReference>
<gene>
    <name evidence="7" type="ORF">DPQ25_00915</name>
</gene>
<dbReference type="SMART" id="SM01266">
    <property type="entry name" value="Mac"/>
    <property type="match status" value="1"/>
</dbReference>
<dbReference type="CDD" id="cd03357">
    <property type="entry name" value="LbH_MAT_GAT"/>
    <property type="match status" value="1"/>
</dbReference>
<keyword evidence="8" id="KW-1185">Reference proteome</keyword>
<comment type="caution">
    <text evidence="7">The sequence shown here is derived from an EMBL/GenBank/DDBJ whole genome shotgun (WGS) entry which is preliminary data.</text>
</comment>